<dbReference type="FunFam" id="3.40.630.10:FF:000001">
    <property type="entry name" value="Carboxypeptidase B"/>
    <property type="match status" value="1"/>
</dbReference>
<evidence type="ECO:0000313" key="14">
    <source>
        <dbReference type="EMBL" id="CAI5775666.1"/>
    </source>
</evidence>
<dbReference type="PROSITE" id="PS00132">
    <property type="entry name" value="CARBOXYPEPT_ZN_1"/>
    <property type="match status" value="1"/>
</dbReference>
<dbReference type="InterPro" id="IPR003146">
    <property type="entry name" value="M14A_act_pep"/>
</dbReference>
<keyword evidence="8" id="KW-0862">Zinc</keyword>
<dbReference type="GO" id="GO:0004181">
    <property type="term" value="F:metallocarboxypeptidase activity"/>
    <property type="evidence" value="ECO:0007669"/>
    <property type="project" value="InterPro"/>
</dbReference>
<name>A0AA35KDQ0_9SAUR</name>
<evidence type="ECO:0000256" key="10">
    <source>
        <dbReference type="ARBA" id="ARBA00023157"/>
    </source>
</evidence>
<feature type="signal peptide" evidence="12">
    <location>
        <begin position="1"/>
        <end position="20"/>
    </location>
</feature>
<feature type="active site" description="Proton donor/acceptor" evidence="11">
    <location>
        <position position="380"/>
    </location>
</feature>
<dbReference type="SUPFAM" id="SSF53187">
    <property type="entry name" value="Zn-dependent exopeptidases"/>
    <property type="match status" value="1"/>
</dbReference>
<dbReference type="EMBL" id="OX395130">
    <property type="protein sequence ID" value="CAI5775666.1"/>
    <property type="molecule type" value="Genomic_DNA"/>
</dbReference>
<dbReference type="GO" id="GO:0006508">
    <property type="term" value="P:proteolysis"/>
    <property type="evidence" value="ECO:0007669"/>
    <property type="project" value="UniProtKB-KW"/>
</dbReference>
<dbReference type="InterPro" id="IPR057246">
    <property type="entry name" value="CARBOXYPEPT_ZN_1"/>
</dbReference>
<keyword evidence="9" id="KW-0482">Metalloprotease</keyword>
<keyword evidence="4" id="KW-0645">Protease</keyword>
<gene>
    <name evidence="14" type="ORF">PODLI_1B003373</name>
</gene>
<evidence type="ECO:0000256" key="4">
    <source>
        <dbReference type="ARBA" id="ARBA00022670"/>
    </source>
</evidence>
<keyword evidence="5" id="KW-0479">Metal-binding</keyword>
<dbReference type="InterPro" id="IPR000834">
    <property type="entry name" value="Peptidase_M14"/>
</dbReference>
<dbReference type="SUPFAM" id="SSF54897">
    <property type="entry name" value="Protease propeptides/inhibitors"/>
    <property type="match status" value="1"/>
</dbReference>
<dbReference type="PRINTS" id="PR00765">
    <property type="entry name" value="CRBOXYPTASEA"/>
</dbReference>
<feature type="chain" id="PRO_5041460163" evidence="12">
    <location>
        <begin position="21"/>
        <end position="419"/>
    </location>
</feature>
<feature type="domain" description="Peptidase M14" evidence="13">
    <location>
        <begin position="120"/>
        <end position="414"/>
    </location>
</feature>
<keyword evidence="15" id="KW-1185">Reference proteome</keyword>
<dbReference type="Gene3D" id="3.40.630.10">
    <property type="entry name" value="Zn peptidases"/>
    <property type="match status" value="1"/>
</dbReference>
<dbReference type="PROSITE" id="PS52035">
    <property type="entry name" value="PEPTIDASE_M14"/>
    <property type="match status" value="1"/>
</dbReference>
<reference evidence="14" key="1">
    <citation type="submission" date="2022-12" db="EMBL/GenBank/DDBJ databases">
        <authorList>
            <person name="Alioto T."/>
            <person name="Alioto T."/>
            <person name="Gomez Garrido J."/>
        </authorList>
    </citation>
    <scope>NUCLEOTIDE SEQUENCE</scope>
</reference>
<evidence type="ECO:0000256" key="12">
    <source>
        <dbReference type="SAM" id="SignalP"/>
    </source>
</evidence>
<dbReference type="SMART" id="SM00631">
    <property type="entry name" value="Zn_pept"/>
    <property type="match status" value="1"/>
</dbReference>
<dbReference type="PANTHER" id="PTHR11705:SF65">
    <property type="entry name" value="MAST CELL CARBOXYPEPTIDASE A"/>
    <property type="match status" value="1"/>
</dbReference>
<dbReference type="AlphaFoldDB" id="A0AA35KDQ0"/>
<evidence type="ECO:0000256" key="9">
    <source>
        <dbReference type="ARBA" id="ARBA00023049"/>
    </source>
</evidence>
<evidence type="ECO:0000256" key="2">
    <source>
        <dbReference type="ARBA" id="ARBA00005988"/>
    </source>
</evidence>
<comment type="similarity">
    <text evidence="2 11">Belongs to the peptidase M14 family.</text>
</comment>
<protein>
    <submittedName>
        <fullName evidence="14">Mast cell carboxypeptidase A-like</fullName>
    </submittedName>
</protein>
<dbReference type="PROSITE" id="PS00133">
    <property type="entry name" value="CARBOXYPEPT_ZN_2"/>
    <property type="match status" value="1"/>
</dbReference>
<dbReference type="InterPro" id="IPR036990">
    <property type="entry name" value="M14A-like_propep"/>
</dbReference>
<dbReference type="Pfam" id="PF02244">
    <property type="entry name" value="Propep_M14"/>
    <property type="match status" value="1"/>
</dbReference>
<dbReference type="Gene3D" id="3.30.70.340">
    <property type="entry name" value="Metallocarboxypeptidase-like"/>
    <property type="match status" value="1"/>
</dbReference>
<keyword evidence="7" id="KW-0378">Hydrolase</keyword>
<proteinExistence type="inferred from homology"/>
<keyword evidence="3 14" id="KW-0121">Carboxypeptidase</keyword>
<dbReference type="PANTHER" id="PTHR11705">
    <property type="entry name" value="PROTEASE FAMILY M14 CARBOXYPEPTIDASE A,B"/>
    <property type="match status" value="1"/>
</dbReference>
<evidence type="ECO:0000313" key="15">
    <source>
        <dbReference type="Proteomes" id="UP001178461"/>
    </source>
</evidence>
<evidence type="ECO:0000256" key="1">
    <source>
        <dbReference type="ARBA" id="ARBA00001947"/>
    </source>
</evidence>
<dbReference type="FunFam" id="3.30.70.340:FF:000002">
    <property type="entry name" value="Carboxypeptidase A"/>
    <property type="match status" value="1"/>
</dbReference>
<evidence type="ECO:0000256" key="8">
    <source>
        <dbReference type="ARBA" id="ARBA00022833"/>
    </source>
</evidence>
<sequence length="419" mass="48547">MRFILLFLGLLVAPRAVVLTRRFDSEKVFRVKLQNENQVDFLKDLASTVQLDIWHPNSIHHVVVGTDVDFRVGSDQTSFVQTELEQNGIQYGILFHNLQEEIEKQFDGGRHFREKHSYTRYNEWEKIVAWTERMAKKYPKLVSRVQIGKTYEDRPMYLLKVGKESGKKKVIFMDCGIHAREWISPAFCQWFVKQAVRTYETDKVMFKLLNNLNFYILPVFNIDGYVWTWTEDRMWRKNRANTSNSDCPGVDLNRNFKAKWGTIGISHKPCSQIYCGPSAESEPEIKAVTSFIREHLSSIRGYISFHSYSQILMFPYAYKDETAPNNDELNKVAKEAVEALSSLYGTEYTYGPTATTIYPCSGSSLDWAYDEGIKNAFTFELRDLGKYGFILPESKIRPTCRETMLAVKHIANYILTSAP</sequence>
<dbReference type="Pfam" id="PF00246">
    <property type="entry name" value="Peptidase_M14"/>
    <property type="match status" value="1"/>
</dbReference>
<keyword evidence="6 12" id="KW-0732">Signal</keyword>
<dbReference type="GO" id="GO:0005615">
    <property type="term" value="C:extracellular space"/>
    <property type="evidence" value="ECO:0007669"/>
    <property type="project" value="TreeGrafter"/>
</dbReference>
<dbReference type="InterPro" id="IPR057247">
    <property type="entry name" value="CARBOXYPEPT_ZN_2"/>
</dbReference>
<evidence type="ECO:0000256" key="3">
    <source>
        <dbReference type="ARBA" id="ARBA00022645"/>
    </source>
</evidence>
<evidence type="ECO:0000256" key="11">
    <source>
        <dbReference type="PROSITE-ProRule" id="PRU01379"/>
    </source>
</evidence>
<evidence type="ECO:0000256" key="6">
    <source>
        <dbReference type="ARBA" id="ARBA00022729"/>
    </source>
</evidence>
<evidence type="ECO:0000256" key="5">
    <source>
        <dbReference type="ARBA" id="ARBA00022723"/>
    </source>
</evidence>
<evidence type="ECO:0000259" key="13">
    <source>
        <dbReference type="PROSITE" id="PS52035"/>
    </source>
</evidence>
<dbReference type="Proteomes" id="UP001178461">
    <property type="component" value="Chromosome 5"/>
</dbReference>
<evidence type="ECO:0000256" key="7">
    <source>
        <dbReference type="ARBA" id="ARBA00022801"/>
    </source>
</evidence>
<accession>A0AA35KDQ0</accession>
<dbReference type="GO" id="GO:0008270">
    <property type="term" value="F:zinc ion binding"/>
    <property type="evidence" value="ECO:0007669"/>
    <property type="project" value="InterPro"/>
</dbReference>
<keyword evidence="10" id="KW-1015">Disulfide bond</keyword>
<organism evidence="14 15">
    <name type="scientific">Podarcis lilfordi</name>
    <name type="common">Lilford's wall lizard</name>
    <dbReference type="NCBI Taxonomy" id="74358"/>
    <lineage>
        <taxon>Eukaryota</taxon>
        <taxon>Metazoa</taxon>
        <taxon>Chordata</taxon>
        <taxon>Craniata</taxon>
        <taxon>Vertebrata</taxon>
        <taxon>Euteleostomi</taxon>
        <taxon>Lepidosauria</taxon>
        <taxon>Squamata</taxon>
        <taxon>Bifurcata</taxon>
        <taxon>Unidentata</taxon>
        <taxon>Episquamata</taxon>
        <taxon>Laterata</taxon>
        <taxon>Lacertibaenia</taxon>
        <taxon>Lacertidae</taxon>
        <taxon>Podarcis</taxon>
    </lineage>
</organism>
<comment type="cofactor">
    <cofactor evidence="1">
        <name>Zn(2+)</name>
        <dbReference type="ChEBI" id="CHEBI:29105"/>
    </cofactor>
</comment>